<keyword evidence="3 9" id="KW-0813">Transport</keyword>
<evidence type="ECO:0000256" key="6">
    <source>
        <dbReference type="ARBA" id="ARBA00022692"/>
    </source>
</evidence>
<dbReference type="Pfam" id="PF26002">
    <property type="entry name" value="Beta-barrel_AprE"/>
    <property type="match status" value="1"/>
</dbReference>
<feature type="domain" description="AprE-like long alpha-helical hairpin" evidence="11">
    <location>
        <begin position="101"/>
        <end position="284"/>
    </location>
</feature>
<comment type="caution">
    <text evidence="13">The sequence shown here is derived from an EMBL/GenBank/DDBJ whole genome shotgun (WGS) entry which is preliminary data.</text>
</comment>
<dbReference type="PANTHER" id="PTHR30386">
    <property type="entry name" value="MEMBRANE FUSION SUBUNIT OF EMRAB-TOLC MULTIDRUG EFFLUX PUMP"/>
    <property type="match status" value="1"/>
</dbReference>
<name>A0A7Y0DYY2_9PROT</name>
<dbReference type="RefSeq" id="WP_169624461.1">
    <property type="nucleotide sequence ID" value="NZ_JABBNT010000002.1"/>
</dbReference>
<evidence type="ECO:0000256" key="2">
    <source>
        <dbReference type="ARBA" id="ARBA00009477"/>
    </source>
</evidence>
<dbReference type="GO" id="GO:0009306">
    <property type="term" value="P:protein secretion"/>
    <property type="evidence" value="ECO:0007669"/>
    <property type="project" value="InterPro"/>
</dbReference>
<feature type="domain" description="AprE-like beta-barrel" evidence="12">
    <location>
        <begin position="327"/>
        <end position="415"/>
    </location>
</feature>
<protein>
    <recommendedName>
        <fullName evidence="9">Membrane fusion protein (MFP) family protein</fullName>
    </recommendedName>
</protein>
<proteinExistence type="inferred from homology"/>
<keyword evidence="6 9" id="KW-0812">Transmembrane</keyword>
<keyword evidence="10" id="KW-0175">Coiled coil</keyword>
<dbReference type="EMBL" id="JABBNT010000002">
    <property type="protein sequence ID" value="NMM44157.1"/>
    <property type="molecule type" value="Genomic_DNA"/>
</dbReference>
<evidence type="ECO:0000256" key="1">
    <source>
        <dbReference type="ARBA" id="ARBA00004377"/>
    </source>
</evidence>
<evidence type="ECO:0000256" key="4">
    <source>
        <dbReference type="ARBA" id="ARBA00022475"/>
    </source>
</evidence>
<evidence type="ECO:0000256" key="8">
    <source>
        <dbReference type="ARBA" id="ARBA00023136"/>
    </source>
</evidence>
<keyword evidence="5 9" id="KW-0997">Cell inner membrane</keyword>
<evidence type="ECO:0000256" key="3">
    <source>
        <dbReference type="ARBA" id="ARBA00022448"/>
    </source>
</evidence>
<dbReference type="PROSITE" id="PS00543">
    <property type="entry name" value="HLYD_FAMILY"/>
    <property type="match status" value="1"/>
</dbReference>
<dbReference type="AlphaFoldDB" id="A0A7Y0DYY2"/>
<evidence type="ECO:0000313" key="13">
    <source>
        <dbReference type="EMBL" id="NMM44157.1"/>
    </source>
</evidence>
<dbReference type="InterPro" id="IPR058982">
    <property type="entry name" value="Beta-barrel_AprE"/>
</dbReference>
<dbReference type="PANTHER" id="PTHR30386:SF26">
    <property type="entry name" value="TRANSPORT PROTEIN COMB"/>
    <property type="match status" value="1"/>
</dbReference>
<reference evidence="13 14" key="1">
    <citation type="submission" date="2020-04" db="EMBL/GenBank/DDBJ databases">
        <title>Rhodospirillaceae bacterium KN72 isolated from deep sea.</title>
        <authorList>
            <person name="Zhang D.-C."/>
        </authorList>
    </citation>
    <scope>NUCLEOTIDE SEQUENCE [LARGE SCALE GENOMIC DNA]</scope>
    <source>
        <strain evidence="13 14">KN72</strain>
    </source>
</reference>
<keyword evidence="7 9" id="KW-1133">Transmembrane helix</keyword>
<dbReference type="NCBIfam" id="TIGR01843">
    <property type="entry name" value="type_I_hlyD"/>
    <property type="match status" value="1"/>
</dbReference>
<evidence type="ECO:0000256" key="9">
    <source>
        <dbReference type="RuleBase" id="RU365093"/>
    </source>
</evidence>
<keyword evidence="8 9" id="KW-0472">Membrane</keyword>
<dbReference type="PRINTS" id="PR01490">
    <property type="entry name" value="RTXTOXIND"/>
</dbReference>
<evidence type="ECO:0000259" key="11">
    <source>
        <dbReference type="Pfam" id="PF25994"/>
    </source>
</evidence>
<evidence type="ECO:0000259" key="12">
    <source>
        <dbReference type="Pfam" id="PF26002"/>
    </source>
</evidence>
<feature type="coiled-coil region" evidence="10">
    <location>
        <begin position="214"/>
        <end position="248"/>
    </location>
</feature>
<feature type="transmembrane region" description="Helical" evidence="9">
    <location>
        <begin position="25"/>
        <end position="43"/>
    </location>
</feature>
<keyword evidence="4 9" id="KW-1003">Cell membrane</keyword>
<gene>
    <name evidence="13" type="ORF">HH303_06695</name>
</gene>
<evidence type="ECO:0000313" key="14">
    <source>
        <dbReference type="Proteomes" id="UP000539372"/>
    </source>
</evidence>
<dbReference type="InterPro" id="IPR050739">
    <property type="entry name" value="MFP"/>
</dbReference>
<dbReference type="InterPro" id="IPR006144">
    <property type="entry name" value="Secretion_HlyD_CS"/>
</dbReference>
<comment type="subcellular location">
    <subcellularLocation>
        <location evidence="1 9">Cell inner membrane</location>
        <topology evidence="1 9">Single-pass membrane protein</topology>
    </subcellularLocation>
</comment>
<dbReference type="Gene3D" id="2.40.30.170">
    <property type="match status" value="1"/>
</dbReference>
<accession>A0A7Y0DYY2</accession>
<sequence>MTTIENNPSPLEELRGRIGNTATRMCVWGPGVLVLLFLIWSAWAELDEVAVAMGEVIPQQQVQIVQHLEGGVIESIQIAEGDIVARGQVLMQLNLGGASLNRDELSVRLDGLKLTKARLEAEAEGIDAPLNFPEELEQERPELAAAERRNYLGRRRDLESTLSILDERKRQRNLEVAELDAHLTAVRRDLALARQRLAMSADLLKEGLTPRMEHVEVESEVEKLQGEVSVLEQSVPRAKAALQETEAERVRELDAFSRRALEELVPVETRIAELSGTLETATDQALRTEIRSPIDGIVKNLITNTVGGVIRPGEGIAEIVPISDELEILAKLDPKDRGFVEKGQKALVKVTTYDYARYGGLEGVVERVGASTSVGSRGETYYEVVVRTDKTYLGERVGDFPITPGMQTTVDIHTGSRTVLEYLVKPVLKLQHEAFRER</sequence>
<dbReference type="GO" id="GO:0005886">
    <property type="term" value="C:plasma membrane"/>
    <property type="evidence" value="ECO:0007669"/>
    <property type="project" value="UniProtKB-SubCell"/>
</dbReference>
<evidence type="ECO:0000256" key="10">
    <source>
        <dbReference type="SAM" id="Coils"/>
    </source>
</evidence>
<dbReference type="InterPro" id="IPR058781">
    <property type="entry name" value="HH_AprE-like"/>
</dbReference>
<comment type="similarity">
    <text evidence="2 9">Belongs to the membrane fusion protein (MFP) (TC 8.A.1) family.</text>
</comment>
<keyword evidence="14" id="KW-1185">Reference proteome</keyword>
<dbReference type="InterPro" id="IPR010129">
    <property type="entry name" value="T1SS_HlyD"/>
</dbReference>
<organism evidence="13 14">
    <name type="scientific">Pacificispira spongiicola</name>
    <dbReference type="NCBI Taxonomy" id="2729598"/>
    <lineage>
        <taxon>Bacteria</taxon>
        <taxon>Pseudomonadati</taxon>
        <taxon>Pseudomonadota</taxon>
        <taxon>Alphaproteobacteria</taxon>
        <taxon>Rhodospirillales</taxon>
        <taxon>Rhodospirillaceae</taxon>
        <taxon>Pacificispira</taxon>
    </lineage>
</organism>
<evidence type="ECO:0000256" key="7">
    <source>
        <dbReference type="ARBA" id="ARBA00022989"/>
    </source>
</evidence>
<dbReference type="Proteomes" id="UP000539372">
    <property type="component" value="Unassembled WGS sequence"/>
</dbReference>
<dbReference type="Pfam" id="PF25994">
    <property type="entry name" value="HH_AprE"/>
    <property type="match status" value="1"/>
</dbReference>
<evidence type="ECO:0000256" key="5">
    <source>
        <dbReference type="ARBA" id="ARBA00022519"/>
    </source>
</evidence>